<comment type="caution">
    <text evidence="1">The sequence shown here is derived from an EMBL/GenBank/DDBJ whole genome shotgun (WGS) entry which is preliminary data.</text>
</comment>
<keyword evidence="2" id="KW-1185">Reference proteome</keyword>
<gene>
    <name evidence="1" type="ORF">C7383_102473</name>
</gene>
<evidence type="ECO:0000313" key="2">
    <source>
        <dbReference type="Proteomes" id="UP000245412"/>
    </source>
</evidence>
<proteinExistence type="predicted"/>
<dbReference type="RefSeq" id="WP_109625258.1">
    <property type="nucleotide sequence ID" value="NZ_JANKBI010000005.1"/>
</dbReference>
<evidence type="ECO:0008006" key="3">
    <source>
        <dbReference type="Google" id="ProtNLM"/>
    </source>
</evidence>
<evidence type="ECO:0000313" key="1">
    <source>
        <dbReference type="EMBL" id="PWJ78334.1"/>
    </source>
</evidence>
<sequence length="399" mass="44495">MNEKKNLSITAMICDLREVNEEVLNQYGEIYVESMIVYVTEQSQEILNRHHVQIESMILERLDLDVEIIERNGTFTITPAPAGNKKLNLIVNGRLIIEPGSNEALTNYIHIQVNGEVICPENLGSQLSSRLTCNGSTKLYPDSCILAESPLHADRVFALRAKAENQYYVIGKALFLGSSSSYELLLQKKVRIICSHAIVAESALETAVQLLDEKADITLVPDGCQYVNEACCLDATFLDRYGSKAYIDANVTVGDTGLPDGLEFLYIKGDVNLPEEYKPDFLKVCKNFSRILTFRGKCITDVTDLVIDKALLESSPKGLHVTDCVNVKITDDVPTELIRERLTLDDCINITCPENLISVIQTIATDYVLLSPSEEDKENADMVSSPEQTVRIKAMKYKM</sequence>
<dbReference type="AlphaFoldDB" id="A0AB73T948"/>
<organism evidence="1 2">
    <name type="scientific">Murimonas intestini</name>
    <dbReference type="NCBI Taxonomy" id="1337051"/>
    <lineage>
        <taxon>Bacteria</taxon>
        <taxon>Bacillati</taxon>
        <taxon>Bacillota</taxon>
        <taxon>Clostridia</taxon>
        <taxon>Lachnospirales</taxon>
        <taxon>Lachnospiraceae</taxon>
        <taxon>Murimonas</taxon>
    </lineage>
</organism>
<accession>A0AB73T948</accession>
<reference evidence="1 2" key="1">
    <citation type="submission" date="2018-05" db="EMBL/GenBank/DDBJ databases">
        <authorList>
            <person name="Goeker M."/>
            <person name="Huntemann M."/>
            <person name="Clum A."/>
            <person name="Pillay M."/>
            <person name="Palaniappan K."/>
            <person name="Varghese N."/>
            <person name="Mikhailova N."/>
            <person name="Stamatis D."/>
            <person name="Reddy T."/>
            <person name="Daum C."/>
            <person name="Shapiro N."/>
            <person name="Ivanova N."/>
            <person name="Kyrpides N."/>
            <person name="Woyke T."/>
        </authorList>
    </citation>
    <scope>NUCLEOTIDE SEQUENCE [LARGE SCALE GENOMIC DNA]</scope>
    <source>
        <strain evidence="1 2">DSM 26524</strain>
    </source>
</reference>
<name>A0AB73T948_9FIRM</name>
<dbReference type="Proteomes" id="UP000245412">
    <property type="component" value="Unassembled WGS sequence"/>
</dbReference>
<protein>
    <recommendedName>
        <fullName evidence="3">DUF3794 domain-containing protein</fullName>
    </recommendedName>
</protein>
<dbReference type="EMBL" id="QGGY01000002">
    <property type="protein sequence ID" value="PWJ78334.1"/>
    <property type="molecule type" value="Genomic_DNA"/>
</dbReference>